<organism evidence="1 2">
    <name type="scientific">Candidatus Liptonbacteria bacterium GWC1_60_9</name>
    <dbReference type="NCBI Taxonomy" id="1798645"/>
    <lineage>
        <taxon>Bacteria</taxon>
        <taxon>Candidatus Liptoniibacteriota</taxon>
    </lineage>
</organism>
<evidence type="ECO:0000313" key="2">
    <source>
        <dbReference type="Proteomes" id="UP000176349"/>
    </source>
</evidence>
<protein>
    <submittedName>
        <fullName evidence="1">Uncharacterized protein</fullName>
    </submittedName>
</protein>
<dbReference type="AlphaFoldDB" id="A0A1G2C6T6"/>
<gene>
    <name evidence="1" type="ORF">A2128_02450</name>
</gene>
<name>A0A1G2C6T6_9BACT</name>
<evidence type="ECO:0000313" key="1">
    <source>
        <dbReference type="EMBL" id="OGY97093.1"/>
    </source>
</evidence>
<reference evidence="1 2" key="1">
    <citation type="journal article" date="2016" name="Nat. Commun.">
        <title>Thousands of microbial genomes shed light on interconnected biogeochemical processes in an aquifer system.</title>
        <authorList>
            <person name="Anantharaman K."/>
            <person name="Brown C.T."/>
            <person name="Hug L.A."/>
            <person name="Sharon I."/>
            <person name="Castelle C.J."/>
            <person name="Probst A.J."/>
            <person name="Thomas B.C."/>
            <person name="Singh A."/>
            <person name="Wilkins M.J."/>
            <person name="Karaoz U."/>
            <person name="Brodie E.L."/>
            <person name="Williams K.H."/>
            <person name="Hubbard S.S."/>
            <person name="Banfield J.F."/>
        </authorList>
    </citation>
    <scope>NUCLEOTIDE SEQUENCE [LARGE SCALE GENOMIC DNA]</scope>
</reference>
<dbReference type="EMBL" id="MHKV01000023">
    <property type="protein sequence ID" value="OGY97093.1"/>
    <property type="molecule type" value="Genomic_DNA"/>
</dbReference>
<proteinExistence type="predicted"/>
<dbReference type="Proteomes" id="UP000176349">
    <property type="component" value="Unassembled WGS sequence"/>
</dbReference>
<comment type="caution">
    <text evidence="1">The sequence shown here is derived from an EMBL/GenBank/DDBJ whole genome shotgun (WGS) entry which is preliminary data.</text>
</comment>
<accession>A0A1G2C6T6</accession>
<sequence length="133" mass="15207">MTFEELFPEGRYPVRRRVSFEVPGKGLVIYSELYSELPLEEGGMEQAIGEYSRAASKDGTLVLGIAKTIDPERGTVYYLEQGEALIRINAEEAERLLRTFERSFQEKYDTVIVDEATAELIDVMLDQAQWESF</sequence>